<accession>A0ABW8YG89</accession>
<dbReference type="Proteomes" id="UP001629059">
    <property type="component" value="Unassembled WGS sequence"/>
</dbReference>
<keyword evidence="2" id="KW-1185">Reference proteome</keyword>
<comment type="caution">
    <text evidence="1">The sequence shown here is derived from an EMBL/GenBank/DDBJ whole genome shotgun (WGS) entry which is preliminary data.</text>
</comment>
<evidence type="ECO:0000313" key="2">
    <source>
        <dbReference type="Proteomes" id="UP001629059"/>
    </source>
</evidence>
<evidence type="ECO:0000313" key="1">
    <source>
        <dbReference type="EMBL" id="MFL9839261.1"/>
    </source>
</evidence>
<sequence length="43" mass="4963">MLKTRKFTVDFPVTITGKVRNVEMREISIKELVLEGLLKIKTS</sequence>
<gene>
    <name evidence="1" type="ORF">ABS768_17270</name>
</gene>
<dbReference type="RefSeq" id="WP_408076209.1">
    <property type="nucleotide sequence ID" value="NZ_JBELQB010000018.1"/>
</dbReference>
<dbReference type="EMBL" id="JBELQB010000018">
    <property type="protein sequence ID" value="MFL9839261.1"/>
    <property type="molecule type" value="Genomic_DNA"/>
</dbReference>
<protein>
    <submittedName>
        <fullName evidence="1">Uncharacterized protein</fullName>
    </submittedName>
</protein>
<organism evidence="1 2">
    <name type="scientific">Flavobacterium rhizophilum</name>
    <dbReference type="NCBI Taxonomy" id="3163296"/>
    <lineage>
        <taxon>Bacteria</taxon>
        <taxon>Pseudomonadati</taxon>
        <taxon>Bacteroidota</taxon>
        <taxon>Flavobacteriia</taxon>
        <taxon>Flavobacteriales</taxon>
        <taxon>Flavobacteriaceae</taxon>
        <taxon>Flavobacterium</taxon>
    </lineage>
</organism>
<reference evidence="1 2" key="1">
    <citation type="submission" date="2024-06" db="EMBL/GenBank/DDBJ databases">
        <authorList>
            <person name="Kaempfer P."/>
            <person name="Viver T."/>
        </authorList>
    </citation>
    <scope>NUCLEOTIDE SEQUENCE [LARGE SCALE GENOMIC DNA]</scope>
    <source>
        <strain evidence="1 2">ST-75</strain>
    </source>
</reference>
<name>A0ABW8YG89_9FLAO</name>
<proteinExistence type="predicted"/>